<dbReference type="AlphaFoldDB" id="A0A5B8UU70"/>
<dbReference type="EMBL" id="CP042436">
    <property type="protein sequence ID" value="QEC61986.1"/>
    <property type="molecule type" value="Genomic_DNA"/>
</dbReference>
<reference evidence="1 2" key="1">
    <citation type="journal article" date="2017" name="Curr. Microbiol.">
        <title>Mucilaginibacter ginsenosidivorans sp. nov., Isolated from Soil of Ginseng Field.</title>
        <authorList>
            <person name="Kim M.M."/>
            <person name="Siddiqi M.Z."/>
            <person name="Im W.T."/>
        </authorList>
    </citation>
    <scope>NUCLEOTIDE SEQUENCE [LARGE SCALE GENOMIC DNA]</scope>
    <source>
        <strain evidence="1 2">Gsoil 3017</strain>
    </source>
</reference>
<accession>A0A5B8UU70</accession>
<gene>
    <name evidence="1" type="ORF">FRZ54_05080</name>
</gene>
<sequence>MNQTHDKVNIYNGVMDLLVNDIELNRKADELILEALKLHQFVEVKYKSLKSALVGLNMHMPNISMGNLRKMSAEIKDFVTNQIKDYEKTKDEAIKDFYKQRGEYFKPVMEKLHGFKILAKLYLLK</sequence>
<dbReference type="Proteomes" id="UP000321479">
    <property type="component" value="Chromosome"/>
</dbReference>
<proteinExistence type="predicted"/>
<organism evidence="1 2">
    <name type="scientific">Mucilaginibacter ginsenosidivorans</name>
    <dbReference type="NCBI Taxonomy" id="398053"/>
    <lineage>
        <taxon>Bacteria</taxon>
        <taxon>Pseudomonadati</taxon>
        <taxon>Bacteroidota</taxon>
        <taxon>Sphingobacteriia</taxon>
        <taxon>Sphingobacteriales</taxon>
        <taxon>Sphingobacteriaceae</taxon>
        <taxon>Mucilaginibacter</taxon>
    </lineage>
</organism>
<evidence type="ECO:0000313" key="1">
    <source>
        <dbReference type="EMBL" id="QEC61986.1"/>
    </source>
</evidence>
<dbReference type="RefSeq" id="WP_147030563.1">
    <property type="nucleotide sequence ID" value="NZ_CP042436.1"/>
</dbReference>
<protein>
    <submittedName>
        <fullName evidence="1">Uncharacterized protein</fullName>
    </submittedName>
</protein>
<keyword evidence="2" id="KW-1185">Reference proteome</keyword>
<dbReference type="KEGG" id="mgin:FRZ54_05080"/>
<evidence type="ECO:0000313" key="2">
    <source>
        <dbReference type="Proteomes" id="UP000321479"/>
    </source>
</evidence>
<name>A0A5B8UU70_9SPHI</name>